<accession>A0A366LXV8</accession>
<evidence type="ECO:0000313" key="3">
    <source>
        <dbReference type="EMBL" id="RBQ18134.1"/>
    </source>
</evidence>
<evidence type="ECO:0000259" key="2">
    <source>
        <dbReference type="Pfam" id="PF01243"/>
    </source>
</evidence>
<gene>
    <name evidence="3" type="ORF">DP939_21905</name>
</gene>
<sequence>MSTFTEREVAYLAGQPLGRLATVGRDGRPSVRPVGVIYDPEAEALVIGGVAGSGMAGSKKFRDVAERPDVSFVIDDLATTDPWAPRGIEVRGHAEARTDGGEEVGRRLGAPFPFEAAWILIRPRRVLAWGIDTGSYRLTARDVA</sequence>
<dbReference type="PANTHER" id="PTHR35176:SF6">
    <property type="entry name" value="HEME OXYGENASE HI_0854-RELATED"/>
    <property type="match status" value="1"/>
</dbReference>
<dbReference type="RefSeq" id="WP_113982735.1">
    <property type="nucleotide sequence ID" value="NZ_QMEY01000009.1"/>
</dbReference>
<keyword evidence="4" id="KW-1185">Reference proteome</keyword>
<keyword evidence="1" id="KW-0560">Oxidoreductase</keyword>
<dbReference type="SUPFAM" id="SSF50475">
    <property type="entry name" value="FMN-binding split barrel"/>
    <property type="match status" value="1"/>
</dbReference>
<dbReference type="Pfam" id="PF01243">
    <property type="entry name" value="PNPOx_N"/>
    <property type="match status" value="1"/>
</dbReference>
<proteinExistence type="predicted"/>
<dbReference type="Proteomes" id="UP000253303">
    <property type="component" value="Unassembled WGS sequence"/>
</dbReference>
<protein>
    <submittedName>
        <fullName evidence="3">PPOX class F420-dependent oxidoreductase</fullName>
    </submittedName>
</protein>
<dbReference type="GO" id="GO:0016627">
    <property type="term" value="F:oxidoreductase activity, acting on the CH-CH group of donors"/>
    <property type="evidence" value="ECO:0007669"/>
    <property type="project" value="TreeGrafter"/>
</dbReference>
<dbReference type="GO" id="GO:0005829">
    <property type="term" value="C:cytosol"/>
    <property type="evidence" value="ECO:0007669"/>
    <property type="project" value="TreeGrafter"/>
</dbReference>
<dbReference type="GO" id="GO:0070967">
    <property type="term" value="F:coenzyme F420 binding"/>
    <property type="evidence" value="ECO:0007669"/>
    <property type="project" value="TreeGrafter"/>
</dbReference>
<dbReference type="OrthoDB" id="3693562at2"/>
<dbReference type="InterPro" id="IPR024031">
    <property type="entry name" value="MSMEG_5819/OxyR"/>
</dbReference>
<organism evidence="3 4">
    <name type="scientific">Spongiactinospora rosea</name>
    <dbReference type="NCBI Taxonomy" id="2248750"/>
    <lineage>
        <taxon>Bacteria</taxon>
        <taxon>Bacillati</taxon>
        <taxon>Actinomycetota</taxon>
        <taxon>Actinomycetes</taxon>
        <taxon>Streptosporangiales</taxon>
        <taxon>Streptosporangiaceae</taxon>
        <taxon>Spongiactinospora</taxon>
    </lineage>
</organism>
<dbReference type="InterPro" id="IPR012349">
    <property type="entry name" value="Split_barrel_FMN-bd"/>
</dbReference>
<comment type="caution">
    <text evidence="3">The sequence shown here is derived from an EMBL/GenBank/DDBJ whole genome shotgun (WGS) entry which is preliminary data.</text>
</comment>
<dbReference type="InterPro" id="IPR011576">
    <property type="entry name" value="Pyridox_Oxase_N"/>
</dbReference>
<evidence type="ECO:0000256" key="1">
    <source>
        <dbReference type="ARBA" id="ARBA00023002"/>
    </source>
</evidence>
<name>A0A366LXV8_9ACTN</name>
<feature type="domain" description="Pyridoxamine 5'-phosphate oxidase N-terminal" evidence="2">
    <location>
        <begin position="5"/>
        <end position="109"/>
    </location>
</feature>
<dbReference type="NCBIfam" id="TIGR04023">
    <property type="entry name" value="PPOX_MSMEG_5819"/>
    <property type="match status" value="1"/>
</dbReference>
<dbReference type="AlphaFoldDB" id="A0A366LXV8"/>
<reference evidence="3 4" key="1">
    <citation type="submission" date="2018-06" db="EMBL/GenBank/DDBJ databases">
        <title>Sphaerisporangium craniellae sp. nov., isolated from a marine sponge in the South China Sea.</title>
        <authorList>
            <person name="Li L."/>
        </authorList>
    </citation>
    <scope>NUCLEOTIDE SEQUENCE [LARGE SCALE GENOMIC DNA]</scope>
    <source>
        <strain evidence="3 4">LHW63015</strain>
    </source>
</reference>
<dbReference type="Gene3D" id="2.30.110.10">
    <property type="entry name" value="Electron Transport, Fmn-binding Protein, Chain A"/>
    <property type="match status" value="1"/>
</dbReference>
<evidence type="ECO:0000313" key="4">
    <source>
        <dbReference type="Proteomes" id="UP000253303"/>
    </source>
</evidence>
<dbReference type="EMBL" id="QMEY01000009">
    <property type="protein sequence ID" value="RBQ18134.1"/>
    <property type="molecule type" value="Genomic_DNA"/>
</dbReference>
<dbReference type="PANTHER" id="PTHR35176">
    <property type="entry name" value="HEME OXYGENASE HI_0854-RELATED"/>
    <property type="match status" value="1"/>
</dbReference>
<dbReference type="InterPro" id="IPR052019">
    <property type="entry name" value="F420H2_bilvrd_red/Heme_oxyg"/>
</dbReference>